<evidence type="ECO:0000256" key="1">
    <source>
        <dbReference type="SAM" id="MobiDB-lite"/>
    </source>
</evidence>
<feature type="region of interest" description="Disordered" evidence="1">
    <location>
        <begin position="414"/>
        <end position="485"/>
    </location>
</feature>
<feature type="compositionally biased region" description="Low complexity" evidence="1">
    <location>
        <begin position="559"/>
        <end position="574"/>
    </location>
</feature>
<feature type="region of interest" description="Disordered" evidence="1">
    <location>
        <begin position="705"/>
        <end position="759"/>
    </location>
</feature>
<keyword evidence="3" id="KW-1185">Reference proteome</keyword>
<feature type="compositionally biased region" description="Basic and acidic residues" evidence="1">
    <location>
        <begin position="708"/>
        <end position="726"/>
    </location>
</feature>
<accession>A0A553PRV8</accession>
<evidence type="ECO:0000313" key="2">
    <source>
        <dbReference type="EMBL" id="TRY80391.1"/>
    </source>
</evidence>
<feature type="region of interest" description="Disordered" evidence="1">
    <location>
        <begin position="522"/>
        <end position="546"/>
    </location>
</feature>
<gene>
    <name evidence="2" type="ORF">TCAL_14525</name>
</gene>
<feature type="compositionally biased region" description="Polar residues" evidence="1">
    <location>
        <begin position="120"/>
        <end position="136"/>
    </location>
</feature>
<dbReference type="AlphaFoldDB" id="A0A553PRV8"/>
<feature type="compositionally biased region" description="Basic residues" evidence="1">
    <location>
        <begin position="80"/>
        <end position="96"/>
    </location>
</feature>
<name>A0A553PRV8_TIGCA</name>
<reference evidence="2 3" key="1">
    <citation type="journal article" date="2018" name="Nat. Ecol. Evol.">
        <title>Genomic signatures of mitonuclear coevolution across populations of Tigriopus californicus.</title>
        <authorList>
            <person name="Barreto F.S."/>
            <person name="Watson E.T."/>
            <person name="Lima T.G."/>
            <person name="Willett C.S."/>
            <person name="Edmands S."/>
            <person name="Li W."/>
            <person name="Burton R.S."/>
        </authorList>
    </citation>
    <scope>NUCLEOTIDE SEQUENCE [LARGE SCALE GENOMIC DNA]</scope>
    <source>
        <strain evidence="2 3">San Diego</strain>
    </source>
</reference>
<evidence type="ECO:0000313" key="3">
    <source>
        <dbReference type="Proteomes" id="UP000318571"/>
    </source>
</evidence>
<feature type="compositionally biased region" description="Gly residues" evidence="1">
    <location>
        <begin position="68"/>
        <end position="79"/>
    </location>
</feature>
<comment type="caution">
    <text evidence="2">The sequence shown here is derived from an EMBL/GenBank/DDBJ whole genome shotgun (WGS) entry which is preliminary data.</text>
</comment>
<organism evidence="2 3">
    <name type="scientific">Tigriopus californicus</name>
    <name type="common">Marine copepod</name>
    <dbReference type="NCBI Taxonomy" id="6832"/>
    <lineage>
        <taxon>Eukaryota</taxon>
        <taxon>Metazoa</taxon>
        <taxon>Ecdysozoa</taxon>
        <taxon>Arthropoda</taxon>
        <taxon>Crustacea</taxon>
        <taxon>Multicrustacea</taxon>
        <taxon>Hexanauplia</taxon>
        <taxon>Copepoda</taxon>
        <taxon>Harpacticoida</taxon>
        <taxon>Harpacticidae</taxon>
        <taxon>Tigriopus</taxon>
    </lineage>
</organism>
<protein>
    <submittedName>
        <fullName evidence="2">Uncharacterized protein</fullName>
    </submittedName>
</protein>
<feature type="compositionally biased region" description="Basic and acidic residues" evidence="1">
    <location>
        <begin position="414"/>
        <end position="426"/>
    </location>
</feature>
<dbReference type="EMBL" id="VCGU01000001">
    <property type="protein sequence ID" value="TRY80391.1"/>
    <property type="molecule type" value="Genomic_DNA"/>
</dbReference>
<feature type="region of interest" description="Disordered" evidence="1">
    <location>
        <begin position="49"/>
        <end position="136"/>
    </location>
</feature>
<feature type="region of interest" description="Disordered" evidence="1">
    <location>
        <begin position="558"/>
        <end position="688"/>
    </location>
</feature>
<sequence>MKLSLLTTVSLYLFAIHLIFATNGLGLRPQSSMKRLRRLLSPQPRYPLLLPPIRGHQESRDANKTPSFGGGNGGGNGGGRTRKRGHRTISPRKKLRLLAEENDKKKKKKALLQKESESLNSQYHHGNYPNPNRQTYQDTAQPALTQDDQGLSYPEFDPYAVPIPPRGQNMMPLSKGPRYQFQPQPVLPEPMPFTDSSEADTYPNAPERDDDPYPYQEREPQSSKGFSPPRGFQAEAFNPGYQPTGFKDEAPGHYSLDPPPPTSTNAKRKHFNIHRHNQKPKHVSYNVKNQFQGGGYEESSPLPAVPSSLIGHRPDMNKQALVTEAPESALRWVDSKFIHNQHGTFTNQVLTEFVNTLNQVQEKARSLGDMNRAEVQLNPNGRNHFSPLNDWSNYHKQFTFLVNDNVDAEMPIDHEEAGQSYRRSDQSPDYDYEDKPEDKRRYSPQERSTGITARSDPGYERHHHREEEVEPFTSDPLPPPGNPVYDGYTKIDQLYRPLENWQSYHQAFSSLVNSNVDSNVDSKLPIKKDPTTFASPPPQSTGFEDRYHQNHQNLNQYEAPPAFASSPPTPSSGSNFPRRKFNQPSPKPDHMPYPDPSVHFNPSPYYDRQQTDHRYQPTPPSTSAPPAMAYPEFDYYGDTPEPQGGQKAPEVADYSDYGPGLGPNLLQSPPTTPQPQTPAEYDDGDPLNDFDWDWLKPGYVEEEVSLEPEFRGSKKNDGTLVSDRRSQIQSYRPHHRRRYPQTPRRQAVSARIMPPGALGSYSEFENPRFWD</sequence>
<feature type="region of interest" description="Disordered" evidence="1">
    <location>
        <begin position="173"/>
        <end position="267"/>
    </location>
</feature>
<dbReference type="Proteomes" id="UP000318571">
    <property type="component" value="Chromosome 12"/>
</dbReference>
<proteinExistence type="predicted"/>